<dbReference type="EMBL" id="HBHH01001981">
    <property type="protein sequence ID" value="CAD9655073.1"/>
    <property type="molecule type" value="Transcribed_RNA"/>
</dbReference>
<name>A0A7S2VXE9_9CHLO</name>
<evidence type="ECO:0000256" key="1">
    <source>
        <dbReference type="SAM" id="MobiDB-lite"/>
    </source>
</evidence>
<dbReference type="AlphaFoldDB" id="A0A7S2VXE9"/>
<organism evidence="2">
    <name type="scientific">Ostreococcus mediterraneus</name>
    <dbReference type="NCBI Taxonomy" id="1486918"/>
    <lineage>
        <taxon>Eukaryota</taxon>
        <taxon>Viridiplantae</taxon>
        <taxon>Chlorophyta</taxon>
        <taxon>Mamiellophyceae</taxon>
        <taxon>Mamiellales</taxon>
        <taxon>Bathycoccaceae</taxon>
        <taxon>Ostreococcus</taxon>
    </lineage>
</organism>
<feature type="compositionally biased region" description="Basic and acidic residues" evidence="1">
    <location>
        <begin position="57"/>
        <end position="71"/>
    </location>
</feature>
<reference evidence="2" key="1">
    <citation type="submission" date="2021-01" db="EMBL/GenBank/DDBJ databases">
        <authorList>
            <person name="Corre E."/>
            <person name="Pelletier E."/>
            <person name="Niang G."/>
            <person name="Scheremetjew M."/>
            <person name="Finn R."/>
            <person name="Kale V."/>
            <person name="Holt S."/>
            <person name="Cochrane G."/>
            <person name="Meng A."/>
            <person name="Brown T."/>
            <person name="Cohen L."/>
        </authorList>
    </citation>
    <scope>NUCLEOTIDE SEQUENCE</scope>
    <source>
        <strain evidence="2">Clade-D-RCC2596</strain>
    </source>
</reference>
<accession>A0A7S2VXE9</accession>
<feature type="compositionally biased region" description="Basic and acidic residues" evidence="1">
    <location>
        <begin position="22"/>
        <end position="32"/>
    </location>
</feature>
<protein>
    <submittedName>
        <fullName evidence="2">Uncharacterized protein</fullName>
    </submittedName>
</protein>
<gene>
    <name evidence="2" type="ORF">OMED0932_LOCUS808</name>
</gene>
<feature type="region of interest" description="Disordered" evidence="1">
    <location>
        <begin position="1"/>
        <end position="90"/>
    </location>
</feature>
<evidence type="ECO:0000313" key="2">
    <source>
        <dbReference type="EMBL" id="CAD9655073.1"/>
    </source>
</evidence>
<proteinExistence type="predicted"/>
<sequence>MPTTPSRLGQVTPRRVTFKDSPSLRREHRVRESSPSTPRSIALHPEPEGTPQRTRRTLFERSTRSPGRHLEANTVIERLDSPGTHGCRVQ</sequence>